<feature type="domain" description="5'-3' exonuclease alpha-helical arch N-terminal" evidence="1">
    <location>
        <begin position="31"/>
        <end position="189"/>
    </location>
</feature>
<gene>
    <name evidence="3" type="primary">rnh</name>
</gene>
<dbReference type="InterPro" id="IPR036276">
    <property type="entry name" value="T4_RNaseH_C"/>
</dbReference>
<reference evidence="3 4" key="1">
    <citation type="journal article" date="2011" name="Arch. Virol.">
        <title>The complete genome sequence of a novel T4-like bacteriophage, IME08.</title>
        <authorList>
            <person name="Jiang H."/>
            <person name="Jiang X."/>
            <person name="Wang S."/>
            <person name="Li C."/>
            <person name="Chen B."/>
            <person name="An X."/>
            <person name="Mi Z."/>
            <person name="Chen J."/>
            <person name="Tong Y."/>
        </authorList>
    </citation>
    <scope>NUCLEOTIDE SEQUENCE [LARGE SCALE GENOMIC DNA]</scope>
</reference>
<dbReference type="KEGG" id="vg:9384530"/>
<dbReference type="InterPro" id="IPR020046">
    <property type="entry name" value="5-3_exonucl_a-hlix_arch_N"/>
</dbReference>
<dbReference type="Gene3D" id="3.40.50.1010">
    <property type="entry name" value="5'-nuclease"/>
    <property type="match status" value="1"/>
</dbReference>
<dbReference type="Gene3D" id="1.10.150.20">
    <property type="entry name" value="5' to 3' exonuclease, C-terminal subdomain"/>
    <property type="match status" value="1"/>
</dbReference>
<organism evidence="3 4">
    <name type="scientific">Escherichia phage IME08</name>
    <dbReference type="NCBI Taxonomy" id="698728"/>
    <lineage>
        <taxon>Viruses</taxon>
        <taxon>Duplodnaviria</taxon>
        <taxon>Heunggongvirae</taxon>
        <taxon>Uroviricota</taxon>
        <taxon>Caudoviricetes</taxon>
        <taxon>Pantevenvirales</taxon>
        <taxon>Straboviridae</taxon>
        <taxon>Tevenvirinae</taxon>
        <taxon>Dhakavirus</taxon>
        <taxon>Dhakavirus ime08</taxon>
    </lineage>
</organism>
<dbReference type="GO" id="GO:0017108">
    <property type="term" value="F:5'-flap endonuclease activity"/>
    <property type="evidence" value="ECO:0007669"/>
    <property type="project" value="InterPro"/>
</dbReference>
<evidence type="ECO:0000259" key="2">
    <source>
        <dbReference type="Pfam" id="PF09293"/>
    </source>
</evidence>
<evidence type="ECO:0000313" key="4">
    <source>
        <dbReference type="Proteomes" id="UP000201129"/>
    </source>
</evidence>
<dbReference type="Pfam" id="PF09293">
    <property type="entry name" value="RNaseH_C"/>
    <property type="match status" value="1"/>
</dbReference>
<dbReference type="SUPFAM" id="SSF88723">
    <property type="entry name" value="PIN domain-like"/>
    <property type="match status" value="1"/>
</dbReference>
<sequence length="327" mass="37874">MMNLYTNWTEVHMNDLDFLLPEEERQKDGFLLLDFSQIIMAAAFQEFGENAGFPKVTTAMLRHLVLNSIKKNIKDFKKQGYNQLIICVDNSKSGYWRRRYSSYYKKNRAKARDESPFDWEGLFTAMHIIVDELEQNMPYIVMNIDTIEADDHIAVLTRILTALGHPVMIGSSDGDFTQLHKFPGVKQWSPMQKKFVKTKSGDALLDCVTKVVKGDRKDNVASIKVRGDYWLTMVEGERTPSTRAKELEAIALNYYDHDIIKTLLTEEQYERFCENQILIDMDFIPDDIVALITERYNTYNKPSKSKVYPYFVKSGLSKLTATVADFY</sequence>
<evidence type="ECO:0000313" key="3">
    <source>
        <dbReference type="EMBL" id="ADI55560.1"/>
    </source>
</evidence>
<keyword evidence="4" id="KW-1185">Reference proteome</keyword>
<evidence type="ECO:0000259" key="1">
    <source>
        <dbReference type="Pfam" id="PF02739"/>
    </source>
</evidence>
<dbReference type="GO" id="GO:0003677">
    <property type="term" value="F:DNA binding"/>
    <property type="evidence" value="ECO:0007669"/>
    <property type="project" value="InterPro"/>
</dbReference>
<dbReference type="InterPro" id="IPR036279">
    <property type="entry name" value="5-3_exonuclease_C_sf"/>
</dbReference>
<dbReference type="InterPro" id="IPR029060">
    <property type="entry name" value="PIN-like_dom_sf"/>
</dbReference>
<reference evidence="3 4" key="2">
    <citation type="journal article" date="2011" name="Virol. J.">
        <title>Sequence characteristics of T4-like bacteriophage IME08 benome termini revealed by high throughput sequencing.</title>
        <authorList>
            <person name="Jiang X."/>
            <person name="Jiang H."/>
            <person name="Li C."/>
            <person name="Wang S."/>
            <person name="Mi Z."/>
            <person name="An X."/>
            <person name="Chen J."/>
            <person name="Tong Y."/>
        </authorList>
    </citation>
    <scope>NUCLEOTIDE SEQUENCE [LARGE SCALE GENOMIC DNA]</scope>
</reference>
<dbReference type="CDD" id="cd09899">
    <property type="entry name" value="H3TH_T4-like"/>
    <property type="match status" value="1"/>
</dbReference>
<dbReference type="PANTHER" id="PTHR42646">
    <property type="entry name" value="FLAP ENDONUCLEASE XNI"/>
    <property type="match status" value="1"/>
</dbReference>
<dbReference type="InterPro" id="IPR038969">
    <property type="entry name" value="FEN"/>
</dbReference>
<dbReference type="Pfam" id="PF02739">
    <property type="entry name" value="5_3_exonuc_N"/>
    <property type="match status" value="1"/>
</dbReference>
<dbReference type="RefSeq" id="YP_003734381.1">
    <property type="nucleotide sequence ID" value="NC_014260.1"/>
</dbReference>
<dbReference type="GO" id="GO:0033567">
    <property type="term" value="P:DNA replication, Okazaki fragment processing"/>
    <property type="evidence" value="ECO:0007669"/>
    <property type="project" value="InterPro"/>
</dbReference>
<dbReference type="GeneID" id="9384530"/>
<dbReference type="EMBL" id="HM071924">
    <property type="protein sequence ID" value="ADI55560.1"/>
    <property type="molecule type" value="Genomic_DNA"/>
</dbReference>
<dbReference type="PANTHER" id="PTHR42646:SF2">
    <property type="entry name" value="5'-3' EXONUCLEASE FAMILY PROTEIN"/>
    <property type="match status" value="1"/>
</dbReference>
<proteinExistence type="predicted"/>
<protein>
    <submittedName>
        <fullName evidence="3">RNaseH ribonuclease</fullName>
    </submittedName>
</protein>
<dbReference type="SUPFAM" id="SSF47807">
    <property type="entry name" value="5' to 3' exonuclease, C-terminal subdomain"/>
    <property type="match status" value="1"/>
</dbReference>
<name>D7RMP4_9CAUD</name>
<dbReference type="OrthoDB" id="4856at10239"/>
<dbReference type="CDD" id="cd09860">
    <property type="entry name" value="PIN_T4-like"/>
    <property type="match status" value="1"/>
</dbReference>
<feature type="domain" description="T4 RNase H C-terminal" evidence="2">
    <location>
        <begin position="201"/>
        <end position="326"/>
    </location>
</feature>
<dbReference type="Proteomes" id="UP000201129">
    <property type="component" value="Segment"/>
</dbReference>
<accession>D7RMP4</accession>